<evidence type="ECO:0000256" key="3">
    <source>
        <dbReference type="ARBA" id="ARBA00022475"/>
    </source>
</evidence>
<feature type="domain" description="OmpA-like" evidence="9">
    <location>
        <begin position="101"/>
        <end position="224"/>
    </location>
</feature>
<feature type="transmembrane region" description="Helical" evidence="8">
    <location>
        <begin position="32"/>
        <end position="49"/>
    </location>
</feature>
<evidence type="ECO:0000256" key="7">
    <source>
        <dbReference type="PROSITE-ProRule" id="PRU00473"/>
    </source>
</evidence>
<dbReference type="Pfam" id="PF00691">
    <property type="entry name" value="OmpA"/>
    <property type="match status" value="1"/>
</dbReference>
<dbReference type="InterPro" id="IPR025713">
    <property type="entry name" value="MotB-like_N_dom"/>
</dbReference>
<dbReference type="OrthoDB" id="9815217at2"/>
<evidence type="ECO:0000259" key="9">
    <source>
        <dbReference type="PROSITE" id="PS51123"/>
    </source>
</evidence>
<reference evidence="11" key="1">
    <citation type="submission" date="2019-01" db="EMBL/GenBank/DDBJ databases">
        <title>Draft genomes of a novel of Sporanaerobacter strains.</title>
        <authorList>
            <person name="Ma S."/>
        </authorList>
    </citation>
    <scope>NUCLEOTIDE SEQUENCE [LARGE SCALE GENOMIC DNA]</scope>
    <source>
        <strain evidence="11">NJN-17</strain>
    </source>
</reference>
<keyword evidence="3" id="KW-1003">Cell membrane</keyword>
<dbReference type="KEGG" id="spoa:EQM13_17475"/>
<evidence type="ECO:0000256" key="8">
    <source>
        <dbReference type="SAM" id="Phobius"/>
    </source>
</evidence>
<dbReference type="GO" id="GO:0005886">
    <property type="term" value="C:plasma membrane"/>
    <property type="evidence" value="ECO:0007669"/>
    <property type="project" value="UniProtKB-SubCell"/>
</dbReference>
<dbReference type="AlphaFoldDB" id="A0A410QH89"/>
<keyword evidence="11" id="KW-1185">Reference proteome</keyword>
<comment type="similarity">
    <text evidence="2">Belongs to the MotB family.</text>
</comment>
<gene>
    <name evidence="10" type="ORF">EQM13_17475</name>
</gene>
<dbReference type="Pfam" id="PF13677">
    <property type="entry name" value="MotB_plug"/>
    <property type="match status" value="1"/>
</dbReference>
<evidence type="ECO:0000256" key="5">
    <source>
        <dbReference type="ARBA" id="ARBA00022989"/>
    </source>
</evidence>
<dbReference type="Gene3D" id="3.30.1330.60">
    <property type="entry name" value="OmpA-like domain"/>
    <property type="match status" value="1"/>
</dbReference>
<dbReference type="SUPFAM" id="SSF103088">
    <property type="entry name" value="OmpA-like"/>
    <property type="match status" value="1"/>
</dbReference>
<dbReference type="PANTHER" id="PTHR30329">
    <property type="entry name" value="STATOR ELEMENT OF FLAGELLAR MOTOR COMPLEX"/>
    <property type="match status" value="1"/>
</dbReference>
<evidence type="ECO:0000256" key="1">
    <source>
        <dbReference type="ARBA" id="ARBA00004162"/>
    </source>
</evidence>
<protein>
    <recommendedName>
        <fullName evidence="9">OmpA-like domain-containing protein</fullName>
    </recommendedName>
</protein>
<dbReference type="CDD" id="cd07185">
    <property type="entry name" value="OmpA_C-like"/>
    <property type="match status" value="1"/>
</dbReference>
<sequence>MKMSGRYDDSDDDSDDESPGWLTSYSDMMTDLLAIFVILFSFAIADRVVTSKAAANRPATASAQEQTVATQQKFDSFVEDINSYIKESEFSTQISVIDEGEGVVLIRMRDSALFDSGQATIDPKAEKILNNISNILENYKDSINMVRIEGHTDNRPIHNEQFNSNWELSTSRAVNILKRLLEVSSLGADKFSAVGYSEFHPIADNNTAMGRALNRRVDFIIETK</sequence>
<keyword evidence="4 8" id="KW-0812">Transmembrane</keyword>
<dbReference type="InterPro" id="IPR036737">
    <property type="entry name" value="OmpA-like_sf"/>
</dbReference>
<name>A0A410QH89_9FIRM</name>
<dbReference type="InterPro" id="IPR006665">
    <property type="entry name" value="OmpA-like"/>
</dbReference>
<organism evidence="10 11">
    <name type="scientific">Acidilutibacter cellobiosedens</name>
    <dbReference type="NCBI Taxonomy" id="2507161"/>
    <lineage>
        <taxon>Bacteria</taxon>
        <taxon>Bacillati</taxon>
        <taxon>Bacillota</taxon>
        <taxon>Tissierellia</taxon>
        <taxon>Tissierellales</taxon>
        <taxon>Acidilutibacteraceae</taxon>
        <taxon>Acidilutibacter</taxon>
    </lineage>
</organism>
<dbReference type="PROSITE" id="PS51123">
    <property type="entry name" value="OMPA_2"/>
    <property type="match status" value="1"/>
</dbReference>
<keyword evidence="5 8" id="KW-1133">Transmembrane helix</keyword>
<dbReference type="InterPro" id="IPR050330">
    <property type="entry name" value="Bact_OuterMem_StrucFunc"/>
</dbReference>
<evidence type="ECO:0000256" key="4">
    <source>
        <dbReference type="ARBA" id="ARBA00022692"/>
    </source>
</evidence>
<proteinExistence type="inferred from homology"/>
<dbReference type="EMBL" id="CP035282">
    <property type="protein sequence ID" value="QAT63224.1"/>
    <property type="molecule type" value="Genomic_DNA"/>
</dbReference>
<comment type="subcellular location">
    <subcellularLocation>
        <location evidence="1">Cell membrane</location>
        <topology evidence="1">Single-pass membrane protein</topology>
    </subcellularLocation>
</comment>
<dbReference type="Proteomes" id="UP000287969">
    <property type="component" value="Chromosome"/>
</dbReference>
<dbReference type="RefSeq" id="WP_071139442.1">
    <property type="nucleotide sequence ID" value="NZ_CP035282.1"/>
</dbReference>
<keyword evidence="6 7" id="KW-0472">Membrane</keyword>
<evidence type="ECO:0000256" key="2">
    <source>
        <dbReference type="ARBA" id="ARBA00008914"/>
    </source>
</evidence>
<dbReference type="PANTHER" id="PTHR30329:SF21">
    <property type="entry name" value="LIPOPROTEIN YIAD-RELATED"/>
    <property type="match status" value="1"/>
</dbReference>
<accession>A0A410QH89</accession>
<evidence type="ECO:0000313" key="11">
    <source>
        <dbReference type="Proteomes" id="UP000287969"/>
    </source>
</evidence>
<evidence type="ECO:0000313" key="10">
    <source>
        <dbReference type="EMBL" id="QAT63224.1"/>
    </source>
</evidence>
<evidence type="ECO:0000256" key="6">
    <source>
        <dbReference type="ARBA" id="ARBA00023136"/>
    </source>
</evidence>